<sequence length="216" mass="22785">MLVGAAVFAQASTVWAQPPKYKNDAELMGAAIASPEGVGQVLGQLVQKCGLYGEATRAHGNAALRAWESRHREYLLEGRRVRAELQATYTDPQARQSFDELLRTQLPMLVERQFTVYARSIDDQTTESAKADLCDNYFNAVDDRQFDLTVNDPALAAFFDKRMAARNSGTSGAAGASSTSGSGGNTANNDQAAATGATSAASAASTPSAGDSPVSK</sequence>
<evidence type="ECO:0000313" key="2">
    <source>
        <dbReference type="EMBL" id="ALS62872.1"/>
    </source>
</evidence>
<proteinExistence type="predicted"/>
<evidence type="ECO:0000256" key="1">
    <source>
        <dbReference type="SAM" id="MobiDB-lite"/>
    </source>
</evidence>
<feature type="region of interest" description="Disordered" evidence="1">
    <location>
        <begin position="169"/>
        <end position="216"/>
    </location>
</feature>
<evidence type="ECO:0000313" key="3">
    <source>
        <dbReference type="Proteomes" id="UP000060277"/>
    </source>
</evidence>
<reference evidence="3" key="1">
    <citation type="submission" date="2015-12" db="EMBL/GenBank/DDBJ databases">
        <title>Complete genome sequence of Pandoraea norimbergensis DSM 11628.</title>
        <authorList>
            <person name="Ee R."/>
            <person name="Lim Y.-L."/>
            <person name="Yong D."/>
            <person name="Yin W.-F."/>
            <person name="Chan K.-G."/>
        </authorList>
    </citation>
    <scope>NUCLEOTIDE SEQUENCE [LARGE SCALE GENOMIC DNA]</scope>
    <source>
        <strain evidence="3">DSM 11628</strain>
    </source>
</reference>
<accession>A0ABM5WQC9</accession>
<gene>
    <name evidence="2" type="ORF">AT302_26730</name>
</gene>
<dbReference type="EMBL" id="CP013480">
    <property type="protein sequence ID" value="ALS62872.1"/>
    <property type="molecule type" value="Genomic_DNA"/>
</dbReference>
<name>A0ABM5WQC9_9BURK</name>
<keyword evidence="3" id="KW-1185">Reference proteome</keyword>
<organism evidence="2 3">
    <name type="scientific">Pandoraea norimbergensis</name>
    <dbReference type="NCBI Taxonomy" id="93219"/>
    <lineage>
        <taxon>Bacteria</taxon>
        <taxon>Pseudomonadati</taxon>
        <taxon>Pseudomonadota</taxon>
        <taxon>Betaproteobacteria</taxon>
        <taxon>Burkholderiales</taxon>
        <taxon>Burkholderiaceae</taxon>
        <taxon>Pandoraea</taxon>
    </lineage>
</organism>
<dbReference type="Proteomes" id="UP000060277">
    <property type="component" value="Chromosome"/>
</dbReference>
<protein>
    <submittedName>
        <fullName evidence="2">Uncharacterized protein</fullName>
    </submittedName>
</protein>